<accession>A0A5C3KYT9</accession>
<dbReference type="PROSITE" id="PS51257">
    <property type="entry name" value="PROKAR_LIPOPROTEIN"/>
    <property type="match status" value="1"/>
</dbReference>
<proteinExistence type="predicted"/>
<name>A0A5C3KYT9_COPMA</name>
<dbReference type="EMBL" id="ML210182">
    <property type="protein sequence ID" value="TFK25819.1"/>
    <property type="molecule type" value="Genomic_DNA"/>
</dbReference>
<evidence type="ECO:0000313" key="1">
    <source>
        <dbReference type="EMBL" id="TFK25819.1"/>
    </source>
</evidence>
<gene>
    <name evidence="1" type="ORF">FA15DRAFT_330540</name>
</gene>
<dbReference type="Proteomes" id="UP000307440">
    <property type="component" value="Unassembled WGS sequence"/>
</dbReference>
<protein>
    <submittedName>
        <fullName evidence="1">Uncharacterized protein</fullName>
    </submittedName>
</protein>
<organism evidence="1 2">
    <name type="scientific">Coprinopsis marcescibilis</name>
    <name type="common">Agaric fungus</name>
    <name type="synonym">Psathyrella marcescibilis</name>
    <dbReference type="NCBI Taxonomy" id="230819"/>
    <lineage>
        <taxon>Eukaryota</taxon>
        <taxon>Fungi</taxon>
        <taxon>Dikarya</taxon>
        <taxon>Basidiomycota</taxon>
        <taxon>Agaricomycotina</taxon>
        <taxon>Agaricomycetes</taxon>
        <taxon>Agaricomycetidae</taxon>
        <taxon>Agaricales</taxon>
        <taxon>Agaricineae</taxon>
        <taxon>Psathyrellaceae</taxon>
        <taxon>Coprinopsis</taxon>
    </lineage>
</organism>
<keyword evidence="2" id="KW-1185">Reference proteome</keyword>
<reference evidence="1 2" key="1">
    <citation type="journal article" date="2019" name="Nat. Ecol. Evol.">
        <title>Megaphylogeny resolves global patterns of mushroom evolution.</title>
        <authorList>
            <person name="Varga T."/>
            <person name="Krizsan K."/>
            <person name="Foldi C."/>
            <person name="Dima B."/>
            <person name="Sanchez-Garcia M."/>
            <person name="Sanchez-Ramirez S."/>
            <person name="Szollosi G.J."/>
            <person name="Szarkandi J.G."/>
            <person name="Papp V."/>
            <person name="Albert L."/>
            <person name="Andreopoulos W."/>
            <person name="Angelini C."/>
            <person name="Antonin V."/>
            <person name="Barry K.W."/>
            <person name="Bougher N.L."/>
            <person name="Buchanan P."/>
            <person name="Buyck B."/>
            <person name="Bense V."/>
            <person name="Catcheside P."/>
            <person name="Chovatia M."/>
            <person name="Cooper J."/>
            <person name="Damon W."/>
            <person name="Desjardin D."/>
            <person name="Finy P."/>
            <person name="Geml J."/>
            <person name="Haridas S."/>
            <person name="Hughes K."/>
            <person name="Justo A."/>
            <person name="Karasinski D."/>
            <person name="Kautmanova I."/>
            <person name="Kiss B."/>
            <person name="Kocsube S."/>
            <person name="Kotiranta H."/>
            <person name="LaButti K.M."/>
            <person name="Lechner B.E."/>
            <person name="Liimatainen K."/>
            <person name="Lipzen A."/>
            <person name="Lukacs Z."/>
            <person name="Mihaltcheva S."/>
            <person name="Morgado L.N."/>
            <person name="Niskanen T."/>
            <person name="Noordeloos M.E."/>
            <person name="Ohm R.A."/>
            <person name="Ortiz-Santana B."/>
            <person name="Ovrebo C."/>
            <person name="Racz N."/>
            <person name="Riley R."/>
            <person name="Savchenko A."/>
            <person name="Shiryaev A."/>
            <person name="Soop K."/>
            <person name="Spirin V."/>
            <person name="Szebenyi C."/>
            <person name="Tomsovsky M."/>
            <person name="Tulloss R.E."/>
            <person name="Uehling J."/>
            <person name="Grigoriev I.V."/>
            <person name="Vagvolgyi C."/>
            <person name="Papp T."/>
            <person name="Martin F.M."/>
            <person name="Miettinen O."/>
            <person name="Hibbett D.S."/>
            <person name="Nagy L.G."/>
        </authorList>
    </citation>
    <scope>NUCLEOTIDE SEQUENCE [LARGE SCALE GENOMIC DNA]</scope>
    <source>
        <strain evidence="1 2">CBS 121175</strain>
    </source>
</reference>
<evidence type="ECO:0000313" key="2">
    <source>
        <dbReference type="Proteomes" id="UP000307440"/>
    </source>
</evidence>
<sequence>MARIFFRVATSSSPTSLLLSSSLWSACGFTSITRLVSFAVRATWALSLAEPSLCVAELWSRCDAFRIYPLPGFGFQQPIGSFSRHPHLPAPFRQHQCPHFWCYTDYRQTVITSHPYPMI</sequence>
<dbReference type="AlphaFoldDB" id="A0A5C3KYT9"/>